<dbReference type="PANTHER" id="PTHR43394:SF1">
    <property type="entry name" value="ATP-BINDING CASSETTE SUB-FAMILY B MEMBER 10, MITOCHONDRIAL"/>
    <property type="match status" value="1"/>
</dbReference>
<dbReference type="FunFam" id="3.40.50.300:FF:000218">
    <property type="entry name" value="Multidrug ABC transporter ATP-binding protein"/>
    <property type="match status" value="1"/>
</dbReference>
<evidence type="ECO:0000256" key="7">
    <source>
        <dbReference type="SAM" id="Phobius"/>
    </source>
</evidence>
<feature type="transmembrane region" description="Helical" evidence="7">
    <location>
        <begin position="281"/>
        <end position="302"/>
    </location>
</feature>
<dbReference type="EMBL" id="CP020991">
    <property type="protein sequence ID" value="AUO19708.1"/>
    <property type="molecule type" value="Genomic_DNA"/>
</dbReference>
<dbReference type="Gene3D" id="1.20.1560.10">
    <property type="entry name" value="ABC transporter type 1, transmembrane domain"/>
    <property type="match status" value="2"/>
</dbReference>
<keyword evidence="2 7" id="KW-0812">Transmembrane</keyword>
<evidence type="ECO:0000259" key="9">
    <source>
        <dbReference type="PROSITE" id="PS50929"/>
    </source>
</evidence>
<evidence type="ECO:0000256" key="4">
    <source>
        <dbReference type="ARBA" id="ARBA00022840"/>
    </source>
</evidence>
<dbReference type="InterPro" id="IPR003439">
    <property type="entry name" value="ABC_transporter-like_ATP-bd"/>
</dbReference>
<dbReference type="RefSeq" id="WP_102365889.1">
    <property type="nucleotide sequence ID" value="NZ_CP020991.1"/>
</dbReference>
<dbReference type="Pfam" id="PF00664">
    <property type="entry name" value="ABC_membrane"/>
    <property type="match status" value="1"/>
</dbReference>
<evidence type="ECO:0000256" key="1">
    <source>
        <dbReference type="ARBA" id="ARBA00004651"/>
    </source>
</evidence>
<gene>
    <name evidence="10" type="ORF">B9O19_01550</name>
</gene>
<feature type="transmembrane region" description="Helical" evidence="7">
    <location>
        <begin position="51"/>
        <end position="71"/>
    </location>
</feature>
<evidence type="ECO:0000256" key="2">
    <source>
        <dbReference type="ARBA" id="ARBA00022692"/>
    </source>
</evidence>
<evidence type="ECO:0000256" key="5">
    <source>
        <dbReference type="ARBA" id="ARBA00022989"/>
    </source>
</evidence>
<feature type="domain" description="ABC transporter" evidence="8">
    <location>
        <begin position="338"/>
        <end position="573"/>
    </location>
</feature>
<keyword evidence="11" id="KW-1185">Reference proteome</keyword>
<organism evidence="10 11">
    <name type="scientific">Monoglobus pectinilyticus</name>
    <dbReference type="NCBI Taxonomy" id="1981510"/>
    <lineage>
        <taxon>Bacteria</taxon>
        <taxon>Bacillati</taxon>
        <taxon>Bacillota</taxon>
        <taxon>Clostridia</taxon>
        <taxon>Monoglobales</taxon>
        <taxon>Monoglobaceae</taxon>
        <taxon>Monoglobus</taxon>
    </lineage>
</organism>
<evidence type="ECO:0000313" key="11">
    <source>
        <dbReference type="Proteomes" id="UP000235589"/>
    </source>
</evidence>
<accession>A0A2K9P511</accession>
<dbReference type="InterPro" id="IPR027417">
    <property type="entry name" value="P-loop_NTPase"/>
</dbReference>
<comment type="subcellular location">
    <subcellularLocation>
        <location evidence="1">Cell membrane</location>
        <topology evidence="1">Multi-pass membrane protein</topology>
    </subcellularLocation>
</comment>
<dbReference type="GO" id="GO:0005524">
    <property type="term" value="F:ATP binding"/>
    <property type="evidence" value="ECO:0007669"/>
    <property type="project" value="UniProtKB-KW"/>
</dbReference>
<dbReference type="AlphaFoldDB" id="A0A2K9P511"/>
<dbReference type="GO" id="GO:0015421">
    <property type="term" value="F:ABC-type oligopeptide transporter activity"/>
    <property type="evidence" value="ECO:0007669"/>
    <property type="project" value="TreeGrafter"/>
</dbReference>
<dbReference type="InterPro" id="IPR017871">
    <property type="entry name" value="ABC_transporter-like_CS"/>
</dbReference>
<evidence type="ECO:0000256" key="6">
    <source>
        <dbReference type="ARBA" id="ARBA00023136"/>
    </source>
</evidence>
<dbReference type="InterPro" id="IPR003593">
    <property type="entry name" value="AAA+_ATPase"/>
</dbReference>
<dbReference type="GO" id="GO:0005886">
    <property type="term" value="C:plasma membrane"/>
    <property type="evidence" value="ECO:0007669"/>
    <property type="project" value="UniProtKB-SubCell"/>
</dbReference>
<feature type="domain" description="ABC transmembrane type-1" evidence="9">
    <location>
        <begin position="19"/>
        <end position="304"/>
    </location>
</feature>
<keyword evidence="5 7" id="KW-1133">Transmembrane helix</keyword>
<keyword evidence="4 10" id="KW-0067">ATP-binding</keyword>
<dbReference type="GeneID" id="98062944"/>
<dbReference type="PROSITE" id="PS50929">
    <property type="entry name" value="ABC_TM1F"/>
    <property type="match status" value="1"/>
</dbReference>
<dbReference type="InterPro" id="IPR039421">
    <property type="entry name" value="Type_1_exporter"/>
</dbReference>
<dbReference type="SMART" id="SM00382">
    <property type="entry name" value="AAA"/>
    <property type="match status" value="1"/>
</dbReference>
<dbReference type="KEGG" id="mpec:B9O19_01550"/>
<keyword evidence="3" id="KW-0547">Nucleotide-binding</keyword>
<dbReference type="PROSITE" id="PS00211">
    <property type="entry name" value="ABC_TRANSPORTER_1"/>
    <property type="match status" value="1"/>
</dbReference>
<dbReference type="PANTHER" id="PTHR43394">
    <property type="entry name" value="ATP-DEPENDENT PERMEASE MDL1, MITOCHONDRIAL"/>
    <property type="match status" value="1"/>
</dbReference>
<evidence type="ECO:0000256" key="3">
    <source>
        <dbReference type="ARBA" id="ARBA00022741"/>
    </source>
</evidence>
<evidence type="ECO:0000313" key="10">
    <source>
        <dbReference type="EMBL" id="AUO19708.1"/>
    </source>
</evidence>
<feature type="transmembrane region" description="Helical" evidence="7">
    <location>
        <begin position="245"/>
        <end position="269"/>
    </location>
</feature>
<dbReference type="Gene3D" id="3.40.50.300">
    <property type="entry name" value="P-loop containing nucleotide triphosphate hydrolases"/>
    <property type="match status" value="1"/>
</dbReference>
<proteinExistence type="predicted"/>
<dbReference type="PROSITE" id="PS50893">
    <property type="entry name" value="ABC_TRANSPORTER_2"/>
    <property type="match status" value="1"/>
</dbReference>
<dbReference type="InterPro" id="IPR011527">
    <property type="entry name" value="ABC1_TM_dom"/>
</dbReference>
<protein>
    <submittedName>
        <fullName evidence="10">Putative multidrug export ATP-binding/permease protein</fullName>
    </submittedName>
</protein>
<evidence type="ECO:0000259" key="8">
    <source>
        <dbReference type="PROSITE" id="PS50893"/>
    </source>
</evidence>
<feature type="transmembrane region" description="Helical" evidence="7">
    <location>
        <begin position="17"/>
        <end position="39"/>
    </location>
</feature>
<dbReference type="Proteomes" id="UP000235589">
    <property type="component" value="Chromosome"/>
</dbReference>
<feature type="transmembrane region" description="Helical" evidence="7">
    <location>
        <begin position="147"/>
        <end position="175"/>
    </location>
</feature>
<dbReference type="OrthoDB" id="9762778at2"/>
<dbReference type="CDD" id="cd18549">
    <property type="entry name" value="ABC_6TM_YwjA_like"/>
    <property type="match status" value="1"/>
</dbReference>
<keyword evidence="6 7" id="KW-0472">Membrane</keyword>
<dbReference type="CDD" id="cd03251">
    <property type="entry name" value="ABCC_MsbA"/>
    <property type="match status" value="1"/>
</dbReference>
<reference evidence="10 11" key="1">
    <citation type="submission" date="2017-04" db="EMBL/GenBank/DDBJ databases">
        <title>Monoglobus pectinilyticus 14 draft genome.</title>
        <authorList>
            <person name="Kim C."/>
            <person name="Rosendale D.I."/>
            <person name="Kelly W.J."/>
            <person name="Tannock G.W."/>
            <person name="Patchett M.L."/>
            <person name="Jordens J.Z."/>
        </authorList>
    </citation>
    <scope>NUCLEOTIDE SEQUENCE [LARGE SCALE GENOMIC DNA]</scope>
    <source>
        <strain evidence="10 11">14</strain>
    </source>
</reference>
<dbReference type="InterPro" id="IPR036640">
    <property type="entry name" value="ABC1_TM_sf"/>
</dbReference>
<dbReference type="SUPFAM" id="SSF52540">
    <property type="entry name" value="P-loop containing nucleoside triphosphate hydrolases"/>
    <property type="match status" value="1"/>
</dbReference>
<sequence length="576" mass="65370">MHTLKKFIKYYGPYKTVFFLDLICATVISAVDLAFPQILRTLTRTLFTRDTATIVNALIPIALALLTMYIIQSLCKYYVSYQGHMMGANMERDMRQQLFDHYEKLSFSYYDQNNSGQMMSKLVSDLFDIAEFAHHGPENLFISLIKIVGSFTFLFIINWKLAIPMVVLVFLMFLFSMSQNKRMQATFMENRRKIGDVNASLQDTLSGIRVVQAFANEEVERNKFQKSNHAFLISKRNNYSCMGNFMGWNLFFQGMMYLVTLVFGGYLIAHGQMQAGDLAMYALYIGIFISPIQILVELTEMIQKGLSGFRRFLSVVETEPDIKDSPGAKVLENVNGDVSFENVSFHYSDDDALVLSNLSFKIPAGRSIALVGPSGSGKTTICSLLPRFYDVTDGRITIDGHDVRGLTLKSLRSQIGIVQQDVYLFCGTIRENISYGKPDATADEIIEAAKKANIHDFIEELPDGYDTFIGERGTRLSGGQKQRISIARVFLKNPPILILDEATSALDNESERYIQESLEELAKDRTTITIAHRLSTIRNADEIYVIAENRIAERGTFKELMDQNGIYAHYYEMQFQ</sequence>
<dbReference type="Pfam" id="PF00005">
    <property type="entry name" value="ABC_tran"/>
    <property type="match status" value="1"/>
</dbReference>
<dbReference type="GO" id="GO:0016887">
    <property type="term" value="F:ATP hydrolysis activity"/>
    <property type="evidence" value="ECO:0007669"/>
    <property type="project" value="InterPro"/>
</dbReference>
<dbReference type="SUPFAM" id="SSF90123">
    <property type="entry name" value="ABC transporter transmembrane region"/>
    <property type="match status" value="1"/>
</dbReference>
<name>A0A2K9P511_9FIRM</name>